<dbReference type="EMBL" id="JAEPRC010000010">
    <property type="protein sequence ID" value="KAG2215314.1"/>
    <property type="molecule type" value="Genomic_DNA"/>
</dbReference>
<reference evidence="9" key="1">
    <citation type="submission" date="2020-12" db="EMBL/GenBank/DDBJ databases">
        <title>Metabolic potential, ecology and presence of endohyphal bacteria is reflected in genomic diversity of Mucoromycotina.</title>
        <authorList>
            <person name="Muszewska A."/>
            <person name="Okrasinska A."/>
            <person name="Steczkiewicz K."/>
            <person name="Drgas O."/>
            <person name="Orlowska M."/>
            <person name="Perlinska-Lenart U."/>
            <person name="Aleksandrzak-Piekarczyk T."/>
            <person name="Szatraj K."/>
            <person name="Zielenkiewicz U."/>
            <person name="Pilsyk S."/>
            <person name="Malc E."/>
            <person name="Mieczkowski P."/>
            <person name="Kruszewska J.S."/>
            <person name="Biernat P."/>
            <person name="Pawlowska J."/>
        </authorList>
    </citation>
    <scope>NUCLEOTIDE SEQUENCE</scope>
    <source>
        <strain evidence="9">CBS 226.32</strain>
    </source>
</reference>
<feature type="transmembrane region" description="Helical" evidence="7">
    <location>
        <begin position="126"/>
        <end position="146"/>
    </location>
</feature>
<dbReference type="InterPro" id="IPR018253">
    <property type="entry name" value="DnaJ_domain_CS"/>
</dbReference>
<feature type="transmembrane region" description="Helical" evidence="7">
    <location>
        <begin position="91"/>
        <end position="114"/>
    </location>
</feature>
<dbReference type="PRINTS" id="PR00625">
    <property type="entry name" value="JDOMAIN"/>
</dbReference>
<evidence type="ECO:0000313" key="9">
    <source>
        <dbReference type="EMBL" id="KAG2215314.1"/>
    </source>
</evidence>
<evidence type="ECO:0000256" key="5">
    <source>
        <dbReference type="ARBA" id="ARBA00023288"/>
    </source>
</evidence>
<keyword evidence="3" id="KW-0564">Palmitate</keyword>
<dbReference type="PANTHER" id="PTHR44027">
    <property type="entry name" value="DNAJ HOMOLOG SUBFAMILY C MEMBER 5 HOMOLOG"/>
    <property type="match status" value="1"/>
</dbReference>
<keyword evidence="7" id="KW-0812">Transmembrane</keyword>
<feature type="region of interest" description="Disordered" evidence="6">
    <location>
        <begin position="162"/>
        <end position="187"/>
    </location>
</feature>
<feature type="domain" description="J" evidence="8">
    <location>
        <begin position="7"/>
        <end position="69"/>
    </location>
</feature>
<comment type="caution">
    <text evidence="9">The sequence shown here is derived from an EMBL/GenBank/DDBJ whole genome shotgun (WGS) entry which is preliminary data.</text>
</comment>
<evidence type="ECO:0000256" key="3">
    <source>
        <dbReference type="ARBA" id="ARBA00023139"/>
    </source>
</evidence>
<evidence type="ECO:0000256" key="6">
    <source>
        <dbReference type="SAM" id="MobiDB-lite"/>
    </source>
</evidence>
<dbReference type="InterPro" id="IPR001623">
    <property type="entry name" value="DnaJ_domain"/>
</dbReference>
<dbReference type="PROSITE" id="PS50076">
    <property type="entry name" value="DNAJ_2"/>
    <property type="match status" value="1"/>
</dbReference>
<comment type="subcellular location">
    <subcellularLocation>
        <location evidence="1">Membrane</location>
        <topology evidence="1">Lipid-anchor</topology>
    </subcellularLocation>
</comment>
<gene>
    <name evidence="9" type="ORF">INT46_005931</name>
</gene>
<dbReference type="Pfam" id="PF10269">
    <property type="entry name" value="Tmemb_185A"/>
    <property type="match status" value="1"/>
</dbReference>
<dbReference type="PROSITE" id="PS00636">
    <property type="entry name" value="DNAJ_1"/>
    <property type="match status" value="1"/>
</dbReference>
<dbReference type="InterPro" id="IPR051434">
    <property type="entry name" value="DnaJ_C_subfamily_member5"/>
</dbReference>
<dbReference type="SUPFAM" id="SSF46565">
    <property type="entry name" value="Chaperone J-domain"/>
    <property type="match status" value="1"/>
</dbReference>
<evidence type="ECO:0000256" key="7">
    <source>
        <dbReference type="SAM" id="Phobius"/>
    </source>
</evidence>
<dbReference type="SMART" id="SM00271">
    <property type="entry name" value="DnaJ"/>
    <property type="match status" value="1"/>
</dbReference>
<keyword evidence="10" id="KW-1185">Reference proteome</keyword>
<evidence type="ECO:0000256" key="4">
    <source>
        <dbReference type="ARBA" id="ARBA00023186"/>
    </source>
</evidence>
<keyword evidence="4" id="KW-0143">Chaperone</keyword>
<dbReference type="OrthoDB" id="10250354at2759"/>
<keyword evidence="2 7" id="KW-0472">Membrane</keyword>
<name>A0A8H7RQN2_9FUNG</name>
<dbReference type="InterPro" id="IPR019396">
    <property type="entry name" value="TM_Fragile-X-F-assoc"/>
</dbReference>
<sequence length="205" mass="23801">MERDTISLYLTLELTKSATPGEIKKAYRKLALRYHPDKNPNCEDQFRSVNHAYEILSDPQKRRIYDRYGAVGLNMADTMGSTMFLDPEVEAVVLAFFCLVSIIIVSVLIWLIFICLRVDSTIQWPWSVVFIPLWLVNALILWATVYRIKNYDPAKNEELNGQFSAQQQQQQQEEEDDEADEQDGLLGSSQKHISKLQHRINQYIM</sequence>
<dbReference type="Pfam" id="PF00226">
    <property type="entry name" value="DnaJ"/>
    <property type="match status" value="1"/>
</dbReference>
<dbReference type="GO" id="GO:0005737">
    <property type="term" value="C:cytoplasm"/>
    <property type="evidence" value="ECO:0007669"/>
    <property type="project" value="UniProtKB-ARBA"/>
</dbReference>
<feature type="compositionally biased region" description="Acidic residues" evidence="6">
    <location>
        <begin position="172"/>
        <end position="183"/>
    </location>
</feature>
<accession>A0A8H7RQN2</accession>
<dbReference type="AlphaFoldDB" id="A0A8H7RQN2"/>
<evidence type="ECO:0000313" key="10">
    <source>
        <dbReference type="Proteomes" id="UP000650833"/>
    </source>
</evidence>
<protein>
    <recommendedName>
        <fullName evidence="8">J domain-containing protein</fullName>
    </recommendedName>
</protein>
<dbReference type="CDD" id="cd06257">
    <property type="entry name" value="DnaJ"/>
    <property type="match status" value="1"/>
</dbReference>
<evidence type="ECO:0000256" key="1">
    <source>
        <dbReference type="ARBA" id="ARBA00004635"/>
    </source>
</evidence>
<dbReference type="PANTHER" id="PTHR44027:SF7">
    <property type="entry name" value="DNAJ HOMOLOG SUBFAMILY C MEMBER 5 HOMOLOG"/>
    <property type="match status" value="1"/>
</dbReference>
<dbReference type="GO" id="GO:0016020">
    <property type="term" value="C:membrane"/>
    <property type="evidence" value="ECO:0007669"/>
    <property type="project" value="UniProtKB-SubCell"/>
</dbReference>
<evidence type="ECO:0000256" key="2">
    <source>
        <dbReference type="ARBA" id="ARBA00023136"/>
    </source>
</evidence>
<proteinExistence type="predicted"/>
<dbReference type="Gene3D" id="1.10.287.110">
    <property type="entry name" value="DnaJ domain"/>
    <property type="match status" value="1"/>
</dbReference>
<keyword evidence="5" id="KW-0449">Lipoprotein</keyword>
<organism evidence="9 10">
    <name type="scientific">Mucor plumbeus</name>
    <dbReference type="NCBI Taxonomy" id="97098"/>
    <lineage>
        <taxon>Eukaryota</taxon>
        <taxon>Fungi</taxon>
        <taxon>Fungi incertae sedis</taxon>
        <taxon>Mucoromycota</taxon>
        <taxon>Mucoromycotina</taxon>
        <taxon>Mucoromycetes</taxon>
        <taxon>Mucorales</taxon>
        <taxon>Mucorineae</taxon>
        <taxon>Mucoraceae</taxon>
        <taxon>Mucor</taxon>
    </lineage>
</organism>
<dbReference type="Proteomes" id="UP000650833">
    <property type="component" value="Unassembled WGS sequence"/>
</dbReference>
<evidence type="ECO:0000259" key="8">
    <source>
        <dbReference type="PROSITE" id="PS50076"/>
    </source>
</evidence>
<keyword evidence="7" id="KW-1133">Transmembrane helix</keyword>
<dbReference type="InterPro" id="IPR036869">
    <property type="entry name" value="J_dom_sf"/>
</dbReference>